<organism evidence="2 3">
    <name type="scientific">Gillisia limnaea (strain DSM 15749 / LMG 21470 / R-8282)</name>
    <dbReference type="NCBI Taxonomy" id="865937"/>
    <lineage>
        <taxon>Bacteria</taxon>
        <taxon>Pseudomonadati</taxon>
        <taxon>Bacteroidota</taxon>
        <taxon>Flavobacteriia</taxon>
        <taxon>Flavobacteriales</taxon>
        <taxon>Flavobacteriaceae</taxon>
        <taxon>Gillisia</taxon>
    </lineage>
</organism>
<dbReference type="EMBL" id="JH594606">
    <property type="protein sequence ID" value="EHQ02260.1"/>
    <property type="molecule type" value="Genomic_DNA"/>
</dbReference>
<accession>H2BYV8</accession>
<dbReference type="AlphaFoldDB" id="H2BYV8"/>
<evidence type="ECO:0000259" key="1">
    <source>
        <dbReference type="Pfam" id="PF13590"/>
    </source>
</evidence>
<sequence length="173" mass="19088">MKYLKYFLVLVVFSSCNGPRAVYDYDQNTSFNNINSYKIFPDLDSRVSQLDEQRLVSILQTEMASEGISFSENPDIYINFYASEYETASGNNIGIGVGGGGGNVGVGVSGGFPIGGPDTYLRLTLDFIDVKNDSLIWQAVVDSQFDKNSSPKNREAQLKLMVQKALKGYPPKK</sequence>
<protein>
    <recommendedName>
        <fullName evidence="1">DUF4136 domain-containing protein</fullName>
    </recommendedName>
</protein>
<reference evidence="3" key="1">
    <citation type="journal article" date="2012" name="Stand. Genomic Sci.">
        <title>Genome sequence of the Antarctic rhodopsins-containing flavobacterium Gillisia limnaea type strain (R-8282(T)).</title>
        <authorList>
            <person name="Riedel T."/>
            <person name="Held B."/>
            <person name="Nolan M."/>
            <person name="Lucas S."/>
            <person name="Lapidus A."/>
            <person name="Tice H."/>
            <person name="Del Rio T.G."/>
            <person name="Cheng J.F."/>
            <person name="Han C."/>
            <person name="Tapia R."/>
            <person name="Goodwin L.A."/>
            <person name="Pitluck S."/>
            <person name="Liolios K."/>
            <person name="Mavromatis K."/>
            <person name="Pagani I."/>
            <person name="Ivanova N."/>
            <person name="Mikhailova N."/>
            <person name="Pati A."/>
            <person name="Chen A."/>
            <person name="Palaniappan K."/>
            <person name="Land M."/>
            <person name="Rohde M."/>
            <person name="Tindall B.J."/>
            <person name="Detter J.C."/>
            <person name="Goker M."/>
            <person name="Bristow J."/>
            <person name="Eisen J.A."/>
            <person name="Markowitz V."/>
            <person name="Hugenholtz P."/>
            <person name="Kyrpides N.C."/>
            <person name="Klenk H.P."/>
            <person name="Woyke T."/>
        </authorList>
    </citation>
    <scope>NUCLEOTIDE SEQUENCE [LARGE SCALE GENOMIC DNA]</scope>
    <source>
        <strain evidence="3">DSM 15749 / LMG 21470 / R-8282</strain>
    </source>
</reference>
<evidence type="ECO:0000313" key="3">
    <source>
        <dbReference type="Proteomes" id="UP000003844"/>
    </source>
</evidence>
<dbReference type="InterPro" id="IPR025411">
    <property type="entry name" value="DUF4136"/>
</dbReference>
<dbReference type="RefSeq" id="WP_006988572.1">
    <property type="nucleotide sequence ID" value="NZ_JH594606.1"/>
</dbReference>
<proteinExistence type="predicted"/>
<dbReference type="OrthoDB" id="1430233at2"/>
<dbReference type="Proteomes" id="UP000003844">
    <property type="component" value="Unassembled WGS sequence"/>
</dbReference>
<gene>
    <name evidence="2" type="ORF">Gilli_1613</name>
</gene>
<keyword evidence="3" id="KW-1185">Reference proteome</keyword>
<feature type="domain" description="DUF4136" evidence="1">
    <location>
        <begin position="22"/>
        <end position="171"/>
    </location>
</feature>
<evidence type="ECO:0000313" key="2">
    <source>
        <dbReference type="EMBL" id="EHQ02260.1"/>
    </source>
</evidence>
<dbReference type="STRING" id="865937.Gilli_1613"/>
<dbReference type="Gene3D" id="3.30.160.670">
    <property type="match status" value="1"/>
</dbReference>
<dbReference type="PROSITE" id="PS51257">
    <property type="entry name" value="PROKAR_LIPOPROTEIN"/>
    <property type="match status" value="1"/>
</dbReference>
<dbReference type="HOGENOM" id="CLU_113282_3_1_10"/>
<dbReference type="Pfam" id="PF13590">
    <property type="entry name" value="DUF4136"/>
    <property type="match status" value="1"/>
</dbReference>
<name>H2BYV8_GILLR</name>
<dbReference type="eggNOG" id="ENOG5031G7J">
    <property type="taxonomic scope" value="Bacteria"/>
</dbReference>